<evidence type="ECO:0000313" key="3">
    <source>
        <dbReference type="Proteomes" id="UP001412067"/>
    </source>
</evidence>
<reference evidence="2 3" key="1">
    <citation type="journal article" date="2022" name="Nat. Plants">
        <title>Genomes of leafy and leafless Platanthera orchids illuminate the evolution of mycoheterotrophy.</title>
        <authorList>
            <person name="Li M.H."/>
            <person name="Liu K.W."/>
            <person name="Li Z."/>
            <person name="Lu H.C."/>
            <person name="Ye Q.L."/>
            <person name="Zhang D."/>
            <person name="Wang J.Y."/>
            <person name="Li Y.F."/>
            <person name="Zhong Z.M."/>
            <person name="Liu X."/>
            <person name="Yu X."/>
            <person name="Liu D.K."/>
            <person name="Tu X.D."/>
            <person name="Liu B."/>
            <person name="Hao Y."/>
            <person name="Liao X.Y."/>
            <person name="Jiang Y.T."/>
            <person name="Sun W.H."/>
            <person name="Chen J."/>
            <person name="Chen Y.Q."/>
            <person name="Ai Y."/>
            <person name="Zhai J.W."/>
            <person name="Wu S.S."/>
            <person name="Zhou Z."/>
            <person name="Hsiao Y.Y."/>
            <person name="Wu W.L."/>
            <person name="Chen Y.Y."/>
            <person name="Lin Y.F."/>
            <person name="Hsu J.L."/>
            <person name="Li C.Y."/>
            <person name="Wang Z.W."/>
            <person name="Zhao X."/>
            <person name="Zhong W.Y."/>
            <person name="Ma X.K."/>
            <person name="Ma L."/>
            <person name="Huang J."/>
            <person name="Chen G.Z."/>
            <person name="Huang M.Z."/>
            <person name="Huang L."/>
            <person name="Peng D.H."/>
            <person name="Luo Y.B."/>
            <person name="Zou S.Q."/>
            <person name="Chen S.P."/>
            <person name="Lan S."/>
            <person name="Tsai W.C."/>
            <person name="Van de Peer Y."/>
            <person name="Liu Z.J."/>
        </authorList>
    </citation>
    <scope>NUCLEOTIDE SEQUENCE [LARGE SCALE GENOMIC DNA]</scope>
    <source>
        <strain evidence="2">Lor288</strain>
    </source>
</reference>
<feature type="region of interest" description="Disordered" evidence="1">
    <location>
        <begin position="63"/>
        <end position="107"/>
    </location>
</feature>
<comment type="caution">
    <text evidence="2">The sequence shown here is derived from an EMBL/GenBank/DDBJ whole genome shotgun (WGS) entry which is preliminary data.</text>
</comment>
<keyword evidence="3" id="KW-1185">Reference proteome</keyword>
<organism evidence="2 3">
    <name type="scientific">Platanthera guangdongensis</name>
    <dbReference type="NCBI Taxonomy" id="2320717"/>
    <lineage>
        <taxon>Eukaryota</taxon>
        <taxon>Viridiplantae</taxon>
        <taxon>Streptophyta</taxon>
        <taxon>Embryophyta</taxon>
        <taxon>Tracheophyta</taxon>
        <taxon>Spermatophyta</taxon>
        <taxon>Magnoliopsida</taxon>
        <taxon>Liliopsida</taxon>
        <taxon>Asparagales</taxon>
        <taxon>Orchidaceae</taxon>
        <taxon>Orchidoideae</taxon>
        <taxon>Orchideae</taxon>
        <taxon>Orchidinae</taxon>
        <taxon>Platanthera</taxon>
    </lineage>
</organism>
<name>A0ABR2M8S7_9ASPA</name>
<accession>A0ABR2M8S7</accession>
<evidence type="ECO:0000313" key="2">
    <source>
        <dbReference type="EMBL" id="KAK8960004.1"/>
    </source>
</evidence>
<sequence length="126" mass="14132">MQLHNPRAPLFSLLTLPQNALANIPSPSSTLVLVPRTFCSALISGRYDIARALEKWGGLQGVSRLPSLQGRHPRRKLDPTYREIQQDSNVSDDPQDQETTSHKPHVSLDAQKWLTNLKNLNINCVK</sequence>
<feature type="compositionally biased region" description="Basic and acidic residues" evidence="1">
    <location>
        <begin position="76"/>
        <end position="85"/>
    </location>
</feature>
<dbReference type="Proteomes" id="UP001412067">
    <property type="component" value="Unassembled WGS sequence"/>
</dbReference>
<evidence type="ECO:0000256" key="1">
    <source>
        <dbReference type="SAM" id="MobiDB-lite"/>
    </source>
</evidence>
<protein>
    <submittedName>
        <fullName evidence="2">Uncharacterized protein</fullName>
    </submittedName>
</protein>
<proteinExistence type="predicted"/>
<gene>
    <name evidence="2" type="ORF">KSP40_PGU000490</name>
</gene>
<dbReference type="EMBL" id="JBBWWR010000011">
    <property type="protein sequence ID" value="KAK8960004.1"/>
    <property type="molecule type" value="Genomic_DNA"/>
</dbReference>